<evidence type="ECO:0000313" key="2">
    <source>
        <dbReference type="WBParaSite" id="ACRNAN_Path_934.g3599.t1"/>
    </source>
</evidence>
<keyword evidence="1" id="KW-1185">Reference proteome</keyword>
<reference evidence="2" key="1">
    <citation type="submission" date="2022-11" db="UniProtKB">
        <authorList>
            <consortium name="WormBaseParasite"/>
        </authorList>
    </citation>
    <scope>IDENTIFICATION</scope>
</reference>
<dbReference type="WBParaSite" id="ACRNAN_Path_934.g3599.t1">
    <property type="protein sequence ID" value="ACRNAN_Path_934.g3599.t1"/>
    <property type="gene ID" value="ACRNAN_Path_934.g3599"/>
</dbReference>
<dbReference type="Proteomes" id="UP000887540">
    <property type="component" value="Unplaced"/>
</dbReference>
<evidence type="ECO:0000313" key="1">
    <source>
        <dbReference type="Proteomes" id="UP000887540"/>
    </source>
</evidence>
<name>A0A914CE09_9BILA</name>
<sequence length="96" mass="11164">MMLHYDAAPDSVAASWQCHDRVATSLRRRGIMMASRCHEGIMTVHDVIKVSQRHNGVMRHRDIMTVSWCDDNKEFFPCDSMYFFLDSCLVIDQPKN</sequence>
<protein>
    <submittedName>
        <fullName evidence="2">Uncharacterized protein</fullName>
    </submittedName>
</protein>
<accession>A0A914CE09</accession>
<dbReference type="AlphaFoldDB" id="A0A914CE09"/>
<proteinExistence type="predicted"/>
<organism evidence="1 2">
    <name type="scientific">Acrobeloides nanus</name>
    <dbReference type="NCBI Taxonomy" id="290746"/>
    <lineage>
        <taxon>Eukaryota</taxon>
        <taxon>Metazoa</taxon>
        <taxon>Ecdysozoa</taxon>
        <taxon>Nematoda</taxon>
        <taxon>Chromadorea</taxon>
        <taxon>Rhabditida</taxon>
        <taxon>Tylenchina</taxon>
        <taxon>Cephalobomorpha</taxon>
        <taxon>Cephaloboidea</taxon>
        <taxon>Cephalobidae</taxon>
        <taxon>Acrobeloides</taxon>
    </lineage>
</organism>